<reference evidence="1 2" key="1">
    <citation type="submission" date="2024-07" db="EMBL/GenBank/DDBJ databases">
        <title>Chromosome-level genome assembly of the water stick insect Ranatra chinensis (Heteroptera: Nepidae).</title>
        <authorList>
            <person name="Liu X."/>
        </authorList>
    </citation>
    <scope>NUCLEOTIDE SEQUENCE [LARGE SCALE GENOMIC DNA]</scope>
    <source>
        <strain evidence="1">Cailab_2021Rc</strain>
        <tissue evidence="1">Muscle</tissue>
    </source>
</reference>
<dbReference type="Pfam" id="PF16984">
    <property type="entry name" value="Grp7_allergen"/>
    <property type="match status" value="1"/>
</dbReference>
<evidence type="ECO:0000313" key="2">
    <source>
        <dbReference type="Proteomes" id="UP001558652"/>
    </source>
</evidence>
<evidence type="ECO:0000313" key="1">
    <source>
        <dbReference type="EMBL" id="KAL1124819.1"/>
    </source>
</evidence>
<dbReference type="Gene3D" id="3.15.10.50">
    <property type="match status" value="1"/>
</dbReference>
<dbReference type="InterPro" id="IPR020234">
    <property type="entry name" value="Mite_allergen_group-7"/>
</dbReference>
<accession>A0ABD0YDT3</accession>
<keyword evidence="2" id="KW-1185">Reference proteome</keyword>
<dbReference type="EMBL" id="JBFDAA010000010">
    <property type="protein sequence ID" value="KAL1124819.1"/>
    <property type="molecule type" value="Genomic_DNA"/>
</dbReference>
<sequence length="221" mass="24381">MPFSEENIADLRSVSLEGEDIKIKLNHAVDVILDKAREAFTTDGQVVIPLVEINKPFGHGLLAGHFVAIGGYFKNPASLKRTGDVVIAKEGNSVSLQVALGLAVAEAGFDSYNLDLLNIHQSGKIHVQIAENSLSMKVSLFYAPRCSFKLDYVMFDRLGGIKVDITGLGAFQNLFNTLSKWLIDNFQDNLKAAVNKVLYDKLEKVIMKNKLCEKIQKIISN</sequence>
<dbReference type="Proteomes" id="UP001558652">
    <property type="component" value="Unassembled WGS sequence"/>
</dbReference>
<protein>
    <submittedName>
        <fullName evidence="1">Uncharacterized protein</fullName>
    </submittedName>
</protein>
<dbReference type="AlphaFoldDB" id="A0ABD0YDT3"/>
<gene>
    <name evidence="1" type="ORF">AAG570_001440</name>
</gene>
<organism evidence="1 2">
    <name type="scientific">Ranatra chinensis</name>
    <dbReference type="NCBI Taxonomy" id="642074"/>
    <lineage>
        <taxon>Eukaryota</taxon>
        <taxon>Metazoa</taxon>
        <taxon>Ecdysozoa</taxon>
        <taxon>Arthropoda</taxon>
        <taxon>Hexapoda</taxon>
        <taxon>Insecta</taxon>
        <taxon>Pterygota</taxon>
        <taxon>Neoptera</taxon>
        <taxon>Paraneoptera</taxon>
        <taxon>Hemiptera</taxon>
        <taxon>Heteroptera</taxon>
        <taxon>Panheteroptera</taxon>
        <taxon>Nepomorpha</taxon>
        <taxon>Nepidae</taxon>
        <taxon>Ranatrinae</taxon>
        <taxon>Ranatra</taxon>
    </lineage>
</organism>
<proteinExistence type="predicted"/>
<name>A0ABD0YDT3_9HEMI</name>
<comment type="caution">
    <text evidence="1">The sequence shown here is derived from an EMBL/GenBank/DDBJ whole genome shotgun (WGS) entry which is preliminary data.</text>
</comment>
<dbReference type="InterPro" id="IPR038602">
    <property type="entry name" value="Mite_allergen_7_sf"/>
</dbReference>